<keyword evidence="1" id="KW-0732">Signal</keyword>
<sequence>MSRRSSPILSLFAAPTLCIRLTFIATRPTDPQAVTARAPPDALAKHIAPSKERAAKELEEVARRGGTGVFTNGSGFERGVGAAAVAMKGQELGRAE</sequence>
<reference evidence="2" key="1">
    <citation type="submission" date="2023-03" db="EMBL/GenBank/DDBJ databases">
        <title>Massive genome expansion in bonnet fungi (Mycena s.s.) driven by repeated elements and novel gene families across ecological guilds.</title>
        <authorList>
            <consortium name="Lawrence Berkeley National Laboratory"/>
            <person name="Harder C.B."/>
            <person name="Miyauchi S."/>
            <person name="Viragh M."/>
            <person name="Kuo A."/>
            <person name="Thoen E."/>
            <person name="Andreopoulos B."/>
            <person name="Lu D."/>
            <person name="Skrede I."/>
            <person name="Drula E."/>
            <person name="Henrissat B."/>
            <person name="Morin E."/>
            <person name="Kohler A."/>
            <person name="Barry K."/>
            <person name="LaButti K."/>
            <person name="Morin E."/>
            <person name="Salamov A."/>
            <person name="Lipzen A."/>
            <person name="Mereny Z."/>
            <person name="Hegedus B."/>
            <person name="Baldrian P."/>
            <person name="Stursova M."/>
            <person name="Weitz H."/>
            <person name="Taylor A."/>
            <person name="Grigoriev I.V."/>
            <person name="Nagy L.G."/>
            <person name="Martin F."/>
            <person name="Kauserud H."/>
        </authorList>
    </citation>
    <scope>NUCLEOTIDE SEQUENCE</scope>
    <source>
        <strain evidence="2">CBHHK200</strain>
    </source>
</reference>
<organism evidence="2 3">
    <name type="scientific">Mycena alexandri</name>
    <dbReference type="NCBI Taxonomy" id="1745969"/>
    <lineage>
        <taxon>Eukaryota</taxon>
        <taxon>Fungi</taxon>
        <taxon>Dikarya</taxon>
        <taxon>Basidiomycota</taxon>
        <taxon>Agaricomycotina</taxon>
        <taxon>Agaricomycetes</taxon>
        <taxon>Agaricomycetidae</taxon>
        <taxon>Agaricales</taxon>
        <taxon>Marasmiineae</taxon>
        <taxon>Mycenaceae</taxon>
        <taxon>Mycena</taxon>
    </lineage>
</organism>
<proteinExistence type="predicted"/>
<evidence type="ECO:0000313" key="2">
    <source>
        <dbReference type="EMBL" id="KAJ7026268.1"/>
    </source>
</evidence>
<feature type="signal peptide" evidence="1">
    <location>
        <begin position="1"/>
        <end position="18"/>
    </location>
</feature>
<feature type="chain" id="PRO_5042132358" description="SMP domain-containing protein" evidence="1">
    <location>
        <begin position="19"/>
        <end position="96"/>
    </location>
</feature>
<dbReference type="EMBL" id="JARJCM010000141">
    <property type="protein sequence ID" value="KAJ7026268.1"/>
    <property type="molecule type" value="Genomic_DNA"/>
</dbReference>
<gene>
    <name evidence="2" type="ORF">C8F04DRAFT_1268339</name>
</gene>
<protein>
    <recommendedName>
        <fullName evidence="4">SMP domain-containing protein</fullName>
    </recommendedName>
</protein>
<comment type="caution">
    <text evidence="2">The sequence shown here is derived from an EMBL/GenBank/DDBJ whole genome shotgun (WGS) entry which is preliminary data.</text>
</comment>
<evidence type="ECO:0008006" key="4">
    <source>
        <dbReference type="Google" id="ProtNLM"/>
    </source>
</evidence>
<accession>A0AAD6SFV0</accession>
<name>A0AAD6SFV0_9AGAR</name>
<keyword evidence="3" id="KW-1185">Reference proteome</keyword>
<evidence type="ECO:0000256" key="1">
    <source>
        <dbReference type="SAM" id="SignalP"/>
    </source>
</evidence>
<dbReference type="AlphaFoldDB" id="A0AAD6SFV0"/>
<dbReference type="Proteomes" id="UP001218188">
    <property type="component" value="Unassembled WGS sequence"/>
</dbReference>
<evidence type="ECO:0000313" key="3">
    <source>
        <dbReference type="Proteomes" id="UP001218188"/>
    </source>
</evidence>